<feature type="domain" description="YbaK/aminoacyl-tRNA synthetase-associated" evidence="1">
    <location>
        <begin position="59"/>
        <end position="180"/>
    </location>
</feature>
<evidence type="ECO:0000259" key="1">
    <source>
        <dbReference type="Pfam" id="PF04073"/>
    </source>
</evidence>
<dbReference type="InterPro" id="IPR036754">
    <property type="entry name" value="YbaK/aa-tRNA-synt-asso_dom_sf"/>
</dbReference>
<dbReference type="OrthoDB" id="9796920at2"/>
<dbReference type="GO" id="GO:0016874">
    <property type="term" value="F:ligase activity"/>
    <property type="evidence" value="ECO:0007669"/>
    <property type="project" value="UniProtKB-KW"/>
</dbReference>
<proteinExistence type="predicted"/>
<accession>J0NPK2</accession>
<reference evidence="2 3" key="1">
    <citation type="submission" date="2012-05" db="EMBL/GenBank/DDBJ databases">
        <authorList>
            <person name="Harkins D.M."/>
            <person name="Madupu R."/>
            <person name="Durkin A.S."/>
            <person name="Torralba M."/>
            <person name="Methe B."/>
            <person name="Sutton G.G."/>
            <person name="Nelson K.E."/>
        </authorList>
    </citation>
    <scope>NUCLEOTIDE SEQUENCE [LARGE SCALE GENOMIC DNA]</scope>
    <source>
        <strain evidence="2 3">F0489</strain>
    </source>
</reference>
<dbReference type="AlphaFoldDB" id="J0NPK2"/>
<sequence>MSELRDPAAVLGEELGWRAALECTDLLGAPVAAALKALEASSPHGAELARQAQVVRIDPQYSDTDALNEHYRLDPAATGNCVLVAGKRTGEQKIAACVVRATDFADVNHVVKKLIDVRKASFLPMEQAVEMSGMEYGGITPVGVPSTWRLLIDAGAAARSTVLIGSGVRHSKLLVPGALLAALPTAEVIEGLGMAPA</sequence>
<protein>
    <submittedName>
        <fullName evidence="2">YbaK/proline--tRNA ligase associated domain protein</fullName>
    </submittedName>
</protein>
<evidence type="ECO:0000313" key="2">
    <source>
        <dbReference type="EMBL" id="EJF46717.1"/>
    </source>
</evidence>
<dbReference type="GO" id="GO:0002161">
    <property type="term" value="F:aminoacyl-tRNA deacylase activity"/>
    <property type="evidence" value="ECO:0007669"/>
    <property type="project" value="InterPro"/>
</dbReference>
<dbReference type="SUPFAM" id="SSF55826">
    <property type="entry name" value="YbaK/ProRS associated domain"/>
    <property type="match status" value="1"/>
</dbReference>
<keyword evidence="3" id="KW-1185">Reference proteome</keyword>
<dbReference type="InterPro" id="IPR007214">
    <property type="entry name" value="YbaK/aa-tRNA-synth-assoc-dom"/>
</dbReference>
<name>J0NPK2_9ACTO</name>
<comment type="caution">
    <text evidence="2">The sequence shown here is derived from an EMBL/GenBank/DDBJ whole genome shotgun (WGS) entry which is preliminary data.</text>
</comment>
<organism evidence="2 3">
    <name type="scientific">Actinomyces massiliensis F0489</name>
    <dbReference type="NCBI Taxonomy" id="1125718"/>
    <lineage>
        <taxon>Bacteria</taxon>
        <taxon>Bacillati</taxon>
        <taxon>Actinomycetota</taxon>
        <taxon>Actinomycetes</taxon>
        <taxon>Actinomycetales</taxon>
        <taxon>Actinomycetaceae</taxon>
        <taxon>Actinomyces</taxon>
    </lineage>
</organism>
<dbReference type="eggNOG" id="COG2606">
    <property type="taxonomic scope" value="Bacteria"/>
</dbReference>
<dbReference type="Pfam" id="PF04073">
    <property type="entry name" value="tRNA_edit"/>
    <property type="match status" value="1"/>
</dbReference>
<evidence type="ECO:0000313" key="3">
    <source>
        <dbReference type="Proteomes" id="UP000002941"/>
    </source>
</evidence>
<dbReference type="EMBL" id="AKFT01000050">
    <property type="protein sequence ID" value="EJF46717.1"/>
    <property type="molecule type" value="Genomic_DNA"/>
</dbReference>
<gene>
    <name evidence="2" type="ORF">HMPREF1318_0614</name>
</gene>
<dbReference type="PATRIC" id="fig|1125718.3.peg.678"/>
<dbReference type="RefSeq" id="WP_008730336.1">
    <property type="nucleotide sequence ID" value="NZ_AKFT01000050.1"/>
</dbReference>
<keyword evidence="2" id="KW-0436">Ligase</keyword>
<dbReference type="Proteomes" id="UP000002941">
    <property type="component" value="Unassembled WGS sequence"/>
</dbReference>
<dbReference type="Gene3D" id="3.90.960.10">
    <property type="entry name" value="YbaK/aminoacyl-tRNA synthetase-associated domain"/>
    <property type="match status" value="1"/>
</dbReference>